<dbReference type="AlphaFoldDB" id="A0A4Y2DEK3"/>
<keyword evidence="2" id="KW-1185">Reference proteome</keyword>
<gene>
    <name evidence="1" type="ORF">AVEN_39104_1</name>
</gene>
<dbReference type="EMBL" id="BGPR01000356">
    <property type="protein sequence ID" value="GBM15190.1"/>
    <property type="molecule type" value="Genomic_DNA"/>
</dbReference>
<evidence type="ECO:0000313" key="1">
    <source>
        <dbReference type="EMBL" id="GBM15190.1"/>
    </source>
</evidence>
<dbReference type="Proteomes" id="UP000499080">
    <property type="component" value="Unassembled WGS sequence"/>
</dbReference>
<evidence type="ECO:0000313" key="2">
    <source>
        <dbReference type="Proteomes" id="UP000499080"/>
    </source>
</evidence>
<name>A0A4Y2DEK3_ARAVE</name>
<accession>A0A4Y2DEK3</accession>
<sequence length="99" mass="10841">MWKSVRIGVAWKAGYPIHSNFHHSTPFEMGAAVALLKYIYTGWRVVSGDGEGVALYFRETFTKEIGEGGKGVGDLGVILEVNEFARHGTLANDQPNNVC</sequence>
<organism evidence="1 2">
    <name type="scientific">Araneus ventricosus</name>
    <name type="common">Orbweaver spider</name>
    <name type="synonym">Epeira ventricosa</name>
    <dbReference type="NCBI Taxonomy" id="182803"/>
    <lineage>
        <taxon>Eukaryota</taxon>
        <taxon>Metazoa</taxon>
        <taxon>Ecdysozoa</taxon>
        <taxon>Arthropoda</taxon>
        <taxon>Chelicerata</taxon>
        <taxon>Arachnida</taxon>
        <taxon>Araneae</taxon>
        <taxon>Araneomorphae</taxon>
        <taxon>Entelegynae</taxon>
        <taxon>Araneoidea</taxon>
        <taxon>Araneidae</taxon>
        <taxon>Araneus</taxon>
    </lineage>
</organism>
<proteinExistence type="predicted"/>
<protein>
    <submittedName>
        <fullName evidence="1">Uncharacterized protein</fullName>
    </submittedName>
</protein>
<comment type="caution">
    <text evidence="1">The sequence shown here is derived from an EMBL/GenBank/DDBJ whole genome shotgun (WGS) entry which is preliminary data.</text>
</comment>
<reference evidence="1 2" key="1">
    <citation type="journal article" date="2019" name="Sci. Rep.">
        <title>Orb-weaving spider Araneus ventricosus genome elucidates the spidroin gene catalogue.</title>
        <authorList>
            <person name="Kono N."/>
            <person name="Nakamura H."/>
            <person name="Ohtoshi R."/>
            <person name="Moran D.A.P."/>
            <person name="Shinohara A."/>
            <person name="Yoshida Y."/>
            <person name="Fujiwara M."/>
            <person name="Mori M."/>
            <person name="Tomita M."/>
            <person name="Arakawa K."/>
        </authorList>
    </citation>
    <scope>NUCLEOTIDE SEQUENCE [LARGE SCALE GENOMIC DNA]</scope>
</reference>